<feature type="region of interest" description="Disordered" evidence="1">
    <location>
        <begin position="1"/>
        <end position="32"/>
    </location>
</feature>
<dbReference type="SMART" id="SM00332">
    <property type="entry name" value="PP2Cc"/>
    <property type="match status" value="1"/>
</dbReference>
<dbReference type="InterPro" id="IPR001932">
    <property type="entry name" value="PPM-type_phosphatase-like_dom"/>
</dbReference>
<evidence type="ECO:0000313" key="3">
    <source>
        <dbReference type="EMBL" id="KAK6914395.1"/>
    </source>
</evidence>
<gene>
    <name evidence="3" type="ORF">RJ641_021716</name>
</gene>
<reference evidence="3 4" key="1">
    <citation type="submission" date="2023-12" db="EMBL/GenBank/DDBJ databases">
        <title>A high-quality genome assembly for Dillenia turbinata (Dilleniales).</title>
        <authorList>
            <person name="Chanderbali A."/>
        </authorList>
    </citation>
    <scope>NUCLEOTIDE SEQUENCE [LARGE SCALE GENOMIC DNA]</scope>
    <source>
        <strain evidence="3">LSX21</strain>
        <tissue evidence="3">Leaf</tissue>
    </source>
</reference>
<evidence type="ECO:0000259" key="2">
    <source>
        <dbReference type="PROSITE" id="PS51746"/>
    </source>
</evidence>
<organism evidence="3 4">
    <name type="scientific">Dillenia turbinata</name>
    <dbReference type="NCBI Taxonomy" id="194707"/>
    <lineage>
        <taxon>Eukaryota</taxon>
        <taxon>Viridiplantae</taxon>
        <taxon>Streptophyta</taxon>
        <taxon>Embryophyta</taxon>
        <taxon>Tracheophyta</taxon>
        <taxon>Spermatophyta</taxon>
        <taxon>Magnoliopsida</taxon>
        <taxon>eudicotyledons</taxon>
        <taxon>Gunneridae</taxon>
        <taxon>Pentapetalae</taxon>
        <taxon>Dilleniales</taxon>
        <taxon>Dilleniaceae</taxon>
        <taxon>Dillenia</taxon>
    </lineage>
</organism>
<dbReference type="CDD" id="cd00143">
    <property type="entry name" value="PP2Cc"/>
    <property type="match status" value="1"/>
</dbReference>
<feature type="compositionally biased region" description="Basic and acidic residues" evidence="1">
    <location>
        <begin position="371"/>
        <end position="387"/>
    </location>
</feature>
<feature type="region of interest" description="Disordered" evidence="1">
    <location>
        <begin position="123"/>
        <end position="152"/>
    </location>
</feature>
<evidence type="ECO:0000256" key="1">
    <source>
        <dbReference type="SAM" id="MobiDB-lite"/>
    </source>
</evidence>
<feature type="compositionally biased region" description="Polar residues" evidence="1">
    <location>
        <begin position="123"/>
        <end position="136"/>
    </location>
</feature>
<dbReference type="InterPro" id="IPR015655">
    <property type="entry name" value="PP2C"/>
</dbReference>
<feature type="region of interest" description="Disordered" evidence="1">
    <location>
        <begin position="356"/>
        <end position="387"/>
    </location>
</feature>
<protein>
    <submittedName>
        <fullName evidence="3">PPM-type phosphatase-like domain</fullName>
    </submittedName>
</protein>
<proteinExistence type="predicted"/>
<comment type="caution">
    <text evidence="3">The sequence shown here is derived from an EMBL/GenBank/DDBJ whole genome shotgun (WGS) entry which is preliminary data.</text>
</comment>
<name>A0AAN8UFB9_9MAGN</name>
<dbReference type="Proteomes" id="UP001370490">
    <property type="component" value="Unassembled WGS sequence"/>
</dbReference>
<feature type="domain" description="PPM-type phosphatase" evidence="2">
    <location>
        <begin position="51"/>
        <end position="346"/>
    </location>
</feature>
<dbReference type="SUPFAM" id="SSF81606">
    <property type="entry name" value="PP2C-like"/>
    <property type="match status" value="1"/>
</dbReference>
<accession>A0AAN8UFB9</accession>
<dbReference type="EMBL" id="JBAMMX010000026">
    <property type="protein sequence ID" value="KAK6914395.1"/>
    <property type="molecule type" value="Genomic_DNA"/>
</dbReference>
<sequence length="387" mass="42672">MGSCFLDDGEAPLDSATPESRKLKTPKKKPQRDEWLQMIPGRMSFSGSTSVASLFTKQGKKGINQDAMIVWENYCSREDTIFCGVFDGHGPYGHMVARRVRDSLPLKLSAQWDLHMGGKDSLSDTTGSALESMNSRETAHLSVDSGSRKSIGWEDEDKHPGILLTLKEPFLKAFRVMDKELKLHPKIDCFCSGTTAVILVKQGHDLVVGNIGDSRAVLEEAERIRQCKGRVFALQNEPEVPRVWLPNNNSPGLAMSRAFGDFCLKDFGLISVPEISYHCLTDKDEFVVLATDGIWDVLTNEEVVDIVASAPRAVAARHLVEHAVQAWRSKYPFAKVDDCAVVCLFLHPDGSSAVSTSEEQAASMSKPIDFSSDKGDGSRQDALDHSW</sequence>
<dbReference type="PANTHER" id="PTHR47992">
    <property type="entry name" value="PROTEIN PHOSPHATASE"/>
    <property type="match status" value="1"/>
</dbReference>
<dbReference type="Pfam" id="PF00481">
    <property type="entry name" value="PP2C"/>
    <property type="match status" value="2"/>
</dbReference>
<dbReference type="InterPro" id="IPR036457">
    <property type="entry name" value="PPM-type-like_dom_sf"/>
</dbReference>
<keyword evidence="4" id="KW-1185">Reference proteome</keyword>
<evidence type="ECO:0000313" key="4">
    <source>
        <dbReference type="Proteomes" id="UP001370490"/>
    </source>
</evidence>
<dbReference type="GO" id="GO:0004722">
    <property type="term" value="F:protein serine/threonine phosphatase activity"/>
    <property type="evidence" value="ECO:0007669"/>
    <property type="project" value="InterPro"/>
</dbReference>
<dbReference type="PROSITE" id="PS51746">
    <property type="entry name" value="PPM_2"/>
    <property type="match status" value="1"/>
</dbReference>
<dbReference type="AlphaFoldDB" id="A0AAN8UFB9"/>
<dbReference type="Gene3D" id="3.60.40.10">
    <property type="entry name" value="PPM-type phosphatase domain"/>
    <property type="match status" value="2"/>
</dbReference>